<keyword evidence="7" id="KW-1185">Reference proteome</keyword>
<dbReference type="PANTHER" id="PTHR36504">
    <property type="entry name" value="LIPOPOLYSACCHARIDE EXPORT SYSTEM PROTEIN LPTA"/>
    <property type="match status" value="1"/>
</dbReference>
<dbReference type="InterPro" id="IPR005653">
    <property type="entry name" value="OstA-like_N"/>
</dbReference>
<proteinExistence type="inferred from homology"/>
<evidence type="ECO:0000256" key="1">
    <source>
        <dbReference type="ARBA" id="ARBA00022448"/>
    </source>
</evidence>
<protein>
    <recommendedName>
        <fullName evidence="4">Lipopolysaccharide export system protein LptA</fullName>
    </recommendedName>
</protein>
<dbReference type="Pfam" id="PF03968">
    <property type="entry name" value="LptD_N"/>
    <property type="match status" value="1"/>
</dbReference>
<name>A0ABV8V8Q0_9GAMM</name>
<organism evidence="6 7">
    <name type="scientific">Simiduia curdlanivorans</name>
    <dbReference type="NCBI Taxonomy" id="1492769"/>
    <lineage>
        <taxon>Bacteria</taxon>
        <taxon>Pseudomonadati</taxon>
        <taxon>Pseudomonadota</taxon>
        <taxon>Gammaproteobacteria</taxon>
        <taxon>Cellvibrionales</taxon>
        <taxon>Cellvibrionaceae</taxon>
        <taxon>Simiduia</taxon>
    </lineage>
</organism>
<gene>
    <name evidence="4 6" type="primary">lptA</name>
    <name evidence="6" type="ORF">ACFOX3_14740</name>
</gene>
<dbReference type="InterPro" id="IPR014340">
    <property type="entry name" value="LptA"/>
</dbReference>
<dbReference type="EMBL" id="JBHSCX010000020">
    <property type="protein sequence ID" value="MFC4363570.1"/>
    <property type="molecule type" value="Genomic_DNA"/>
</dbReference>
<comment type="function">
    <text evidence="4">Involved in the assembly of lipopolysaccharide (LPS). Required for the translocation of LPS from the inner membrane to the outer membrane. May form a bridge between the inner membrane and the outer membrane, via interactions with LptC and LptD, thereby facilitating LPS transfer across the periplasm.</text>
</comment>
<reference evidence="7" key="1">
    <citation type="journal article" date="2019" name="Int. J. Syst. Evol. Microbiol.">
        <title>The Global Catalogue of Microorganisms (GCM) 10K type strain sequencing project: providing services to taxonomists for standard genome sequencing and annotation.</title>
        <authorList>
            <consortium name="The Broad Institute Genomics Platform"/>
            <consortium name="The Broad Institute Genome Sequencing Center for Infectious Disease"/>
            <person name="Wu L."/>
            <person name="Ma J."/>
        </authorList>
    </citation>
    <scope>NUCLEOTIDE SEQUENCE [LARGE SCALE GENOMIC DNA]</scope>
    <source>
        <strain evidence="7">CECT 8570</strain>
    </source>
</reference>
<evidence type="ECO:0000313" key="7">
    <source>
        <dbReference type="Proteomes" id="UP001595840"/>
    </source>
</evidence>
<evidence type="ECO:0000256" key="3">
    <source>
        <dbReference type="ARBA" id="ARBA00022764"/>
    </source>
</evidence>
<dbReference type="NCBIfam" id="TIGR03002">
    <property type="entry name" value="outer_YhbN_LptA"/>
    <property type="match status" value="1"/>
</dbReference>
<comment type="similarity">
    <text evidence="4">Belongs to the LptA family.</text>
</comment>
<comment type="caution">
    <text evidence="6">The sequence shown here is derived from an EMBL/GenBank/DDBJ whole genome shotgun (WGS) entry which is preliminary data.</text>
</comment>
<keyword evidence="3 4" id="KW-0574">Periplasm</keyword>
<dbReference type="RefSeq" id="WP_290261487.1">
    <property type="nucleotide sequence ID" value="NZ_JAUFQG010000004.1"/>
</dbReference>
<evidence type="ECO:0000259" key="5">
    <source>
        <dbReference type="Pfam" id="PF03968"/>
    </source>
</evidence>
<dbReference type="Proteomes" id="UP001595840">
    <property type="component" value="Unassembled WGS sequence"/>
</dbReference>
<dbReference type="PANTHER" id="PTHR36504:SF1">
    <property type="entry name" value="LIPOPOLYSACCHARIDE EXPORT SYSTEM PROTEIN LPTA"/>
    <property type="match status" value="1"/>
</dbReference>
<keyword evidence="2" id="KW-0732">Signal</keyword>
<keyword evidence="1 4" id="KW-0813">Transport</keyword>
<dbReference type="Gene3D" id="2.60.450.10">
    <property type="entry name" value="Lipopolysaccharide (LPS) transport protein A like domain"/>
    <property type="match status" value="1"/>
</dbReference>
<evidence type="ECO:0000256" key="4">
    <source>
        <dbReference type="HAMAP-Rule" id="MF_01914"/>
    </source>
</evidence>
<feature type="domain" description="Organic solvent tolerance-like N-terminal" evidence="5">
    <location>
        <begin position="38"/>
        <end position="146"/>
    </location>
</feature>
<sequence length="177" mass="19312">MPLINTVKGAVKNTTILALALTSVLSYGLPEDRDQPIQIEADKATQDQNKGITVYTGNVQMDQGSIHIVADKIVIHSAEKKVNRIVATGAPAHFQQKPALDKEVIIARGNTLKYEVVEDKLTITENAQVEQDGSIVTGDIINYDIHLALVEAGSRDSNNSRVKMILQPQKKNSDAKE</sequence>
<evidence type="ECO:0000256" key="2">
    <source>
        <dbReference type="ARBA" id="ARBA00022729"/>
    </source>
</evidence>
<dbReference type="InterPro" id="IPR052037">
    <property type="entry name" value="LPS_export_LptA"/>
</dbReference>
<accession>A0ABV8V8Q0</accession>
<evidence type="ECO:0000313" key="6">
    <source>
        <dbReference type="EMBL" id="MFC4363570.1"/>
    </source>
</evidence>
<comment type="subunit">
    <text evidence="4">Component of the lipopolysaccharide transport and assembly complex.</text>
</comment>
<dbReference type="HAMAP" id="MF_01914">
    <property type="entry name" value="LPS_assembly_LptA"/>
    <property type="match status" value="1"/>
</dbReference>
<comment type="subcellular location">
    <subcellularLocation>
        <location evidence="4">Periplasm</location>
    </subcellularLocation>
</comment>